<dbReference type="PROSITE" id="PS00211">
    <property type="entry name" value="ABC_TRANSPORTER_1"/>
    <property type="match status" value="1"/>
</dbReference>
<organism evidence="11 12">
    <name type="scientific">Coemansia asiatica</name>
    <dbReference type="NCBI Taxonomy" id="1052880"/>
    <lineage>
        <taxon>Eukaryota</taxon>
        <taxon>Fungi</taxon>
        <taxon>Fungi incertae sedis</taxon>
        <taxon>Zoopagomycota</taxon>
        <taxon>Kickxellomycotina</taxon>
        <taxon>Kickxellomycetes</taxon>
        <taxon>Kickxellales</taxon>
        <taxon>Kickxellaceae</taxon>
        <taxon>Coemansia</taxon>
    </lineage>
</organism>
<evidence type="ECO:0000256" key="3">
    <source>
        <dbReference type="ARBA" id="ARBA00022692"/>
    </source>
</evidence>
<dbReference type="Pfam" id="PF00005">
    <property type="entry name" value="ABC_tran"/>
    <property type="match status" value="1"/>
</dbReference>
<dbReference type="EMBL" id="JANBOH010000115">
    <property type="protein sequence ID" value="KAJ1645267.1"/>
    <property type="molecule type" value="Genomic_DNA"/>
</dbReference>
<dbReference type="InterPro" id="IPR036291">
    <property type="entry name" value="NAD(P)-bd_dom_sf"/>
</dbReference>
<dbReference type="PANTHER" id="PTHR48041:SF122">
    <property type="entry name" value="ABC TRANSPORTER DOMAIN-CONTAINING PROTEIN"/>
    <property type="match status" value="1"/>
</dbReference>
<dbReference type="Gene3D" id="3.40.50.300">
    <property type="entry name" value="P-loop containing nucleotide triphosphate hydrolases"/>
    <property type="match status" value="1"/>
</dbReference>
<feature type="transmembrane region" description="Helical" evidence="9">
    <location>
        <begin position="767"/>
        <end position="793"/>
    </location>
</feature>
<keyword evidence="12" id="KW-1185">Reference proteome</keyword>
<comment type="subcellular location">
    <subcellularLocation>
        <location evidence="1">Membrane</location>
        <topology evidence="1">Multi-pass membrane protein</topology>
    </subcellularLocation>
</comment>
<dbReference type="Proteomes" id="UP001145021">
    <property type="component" value="Unassembled WGS sequence"/>
</dbReference>
<evidence type="ECO:0000256" key="4">
    <source>
        <dbReference type="ARBA" id="ARBA00022741"/>
    </source>
</evidence>
<dbReference type="CDD" id="cd05288">
    <property type="entry name" value="PGDH"/>
    <property type="match status" value="1"/>
</dbReference>
<dbReference type="Pfam" id="PF16884">
    <property type="entry name" value="ADH_N_2"/>
    <property type="match status" value="1"/>
</dbReference>
<evidence type="ECO:0000256" key="6">
    <source>
        <dbReference type="ARBA" id="ARBA00022989"/>
    </source>
</evidence>
<dbReference type="GO" id="GO:0016020">
    <property type="term" value="C:membrane"/>
    <property type="evidence" value="ECO:0007669"/>
    <property type="project" value="UniProtKB-SubCell"/>
</dbReference>
<evidence type="ECO:0000256" key="5">
    <source>
        <dbReference type="ARBA" id="ARBA00022840"/>
    </source>
</evidence>
<dbReference type="SMART" id="SM00829">
    <property type="entry name" value="PKS_ER"/>
    <property type="match status" value="1"/>
</dbReference>
<dbReference type="Gene3D" id="3.90.180.10">
    <property type="entry name" value="Medium-chain alcohol dehydrogenases, catalytic domain"/>
    <property type="match status" value="1"/>
</dbReference>
<evidence type="ECO:0000256" key="8">
    <source>
        <dbReference type="ARBA" id="ARBA00023136"/>
    </source>
</evidence>
<dbReference type="InterPro" id="IPR050352">
    <property type="entry name" value="ABCG_transporters"/>
</dbReference>
<evidence type="ECO:0000256" key="2">
    <source>
        <dbReference type="ARBA" id="ARBA00022448"/>
    </source>
</evidence>
<dbReference type="SUPFAM" id="SSF51735">
    <property type="entry name" value="NAD(P)-binding Rossmann-fold domains"/>
    <property type="match status" value="1"/>
</dbReference>
<evidence type="ECO:0000256" key="7">
    <source>
        <dbReference type="ARBA" id="ARBA00023002"/>
    </source>
</evidence>
<dbReference type="CDD" id="cd03213">
    <property type="entry name" value="ABCG_EPDR"/>
    <property type="match status" value="1"/>
</dbReference>
<dbReference type="InterPro" id="IPR011032">
    <property type="entry name" value="GroES-like_sf"/>
</dbReference>
<dbReference type="PANTHER" id="PTHR48041">
    <property type="entry name" value="ABC TRANSPORTER G FAMILY MEMBER 28"/>
    <property type="match status" value="1"/>
</dbReference>
<keyword evidence="3 9" id="KW-0812">Transmembrane</keyword>
<keyword evidence="4" id="KW-0547">Nucleotide-binding</keyword>
<dbReference type="PROSITE" id="PS50893">
    <property type="entry name" value="ABC_TRANSPORTER_2"/>
    <property type="match status" value="1"/>
</dbReference>
<dbReference type="GO" id="GO:0016887">
    <property type="term" value="F:ATP hydrolysis activity"/>
    <property type="evidence" value="ECO:0007669"/>
    <property type="project" value="InterPro"/>
</dbReference>
<sequence length="947" mass="104228">MASSSSSSSSSVTSVVLKNFVPSGEPKLSDFEVKKVPAPSKDQLKDGQVIVKPLYLSIDPYLRFRLMGSKDTFAESYVKGEAVSNILVGEIAASSSKSFKQGDLVLDNDGKWQTEYITDASNVSKAQLRDGICARDFVGVLSMPAYTAYYGTVILGKPKAGETILVSAASGAVGQMVVQIAKAKGLHVVAAAGTDEKVDYVKQLGADAAFNYKTCGSYADAIKKAAPNGVDIYFDNVGGEFLDAALADINEHARVVICGAISQYNVGSPDKLYGVKNIVNVMYKKVAVIGFIIFEHYNTPEQERFFDEISKIGVAPILSWSNLNYDVKTKQGSRCLLHDISGSIYPGELVAIMGSSGAGKTTLLNVLSGRVQGGRLYGEINFDGSKRNPHNFKRMLAYVEQDDLMFPQLTVDETLLASAGLRLPDEKYTKADKRERVDTVMRDLRLSHVKDTRIGGYGARGVSGGERKRVSIGVELVTDPAILVLDEPSSGLDSSSAEMVVSLTKDMCRQRNLCTLMTIHQPSSEMVAKFDKLILLSQGKLIYMGPMAQALPYFESLGYPSTNSNPANFFIDLTTIDFSSDKAMQQSMEHVQNLADAFVKFRESGGQLPASDAAAIDANAANDDQMGSQINTVNNSNAASIQSRSTINKDITQEQVNLVLYEPPPMNKWHKEFWILLKRDLSLVRRNTSLLYGLLAQCLSFIIFLGFVFFQLDTDQASVQNRVGALFMFSVLCSFPVIFPIVSIVMTGRSVLLRERSAGTYRMSSYFLAKVLSFFPMAYIPYTITYLGIYFIAHLQYDAGKFFIGLANVYSIIFNSIGFAFAVSMITRSMDVAFVILPVTISNLMLFAGNLSNSQAVTPVLRWIKYVCMYYYGYSAFMQNEFGGLKFTCSDDSAICYRTGEDVIRSYGLDEQAIWLCIVINLCIAVGNFIFAYGLTRWLAKPRYLWI</sequence>
<dbReference type="InterPro" id="IPR027417">
    <property type="entry name" value="P-loop_NTPase"/>
</dbReference>
<reference evidence="11" key="1">
    <citation type="submission" date="2022-07" db="EMBL/GenBank/DDBJ databases">
        <title>Phylogenomic reconstructions and comparative analyses of Kickxellomycotina fungi.</title>
        <authorList>
            <person name="Reynolds N.K."/>
            <person name="Stajich J.E."/>
            <person name="Barry K."/>
            <person name="Grigoriev I.V."/>
            <person name="Crous P."/>
            <person name="Smith M.E."/>
        </authorList>
    </citation>
    <scope>NUCLEOTIDE SEQUENCE</scope>
    <source>
        <strain evidence="11">NBRC 105413</strain>
    </source>
</reference>
<dbReference type="SMART" id="SM00382">
    <property type="entry name" value="AAA"/>
    <property type="match status" value="1"/>
</dbReference>
<dbReference type="SUPFAM" id="SSF50129">
    <property type="entry name" value="GroES-like"/>
    <property type="match status" value="1"/>
</dbReference>
<keyword evidence="7" id="KW-0560">Oxidoreductase</keyword>
<feature type="transmembrane region" description="Helical" evidence="9">
    <location>
        <begin position="724"/>
        <end position="746"/>
    </location>
</feature>
<keyword evidence="2" id="KW-0813">Transport</keyword>
<proteinExistence type="predicted"/>
<evidence type="ECO:0000256" key="9">
    <source>
        <dbReference type="SAM" id="Phobius"/>
    </source>
</evidence>
<evidence type="ECO:0000313" key="12">
    <source>
        <dbReference type="Proteomes" id="UP001145021"/>
    </source>
</evidence>
<dbReference type="InterPro" id="IPR003439">
    <property type="entry name" value="ABC_transporter-like_ATP-bd"/>
</dbReference>
<accession>A0A9W7XLM1</accession>
<dbReference type="SUPFAM" id="SSF52540">
    <property type="entry name" value="P-loop containing nucleoside triphosphate hydrolases"/>
    <property type="match status" value="1"/>
</dbReference>
<dbReference type="AlphaFoldDB" id="A0A9W7XLM1"/>
<dbReference type="GO" id="GO:0005524">
    <property type="term" value="F:ATP binding"/>
    <property type="evidence" value="ECO:0007669"/>
    <property type="project" value="UniProtKB-KW"/>
</dbReference>
<name>A0A9W7XLM1_9FUNG</name>
<feature type="transmembrane region" description="Helical" evidence="9">
    <location>
        <begin position="799"/>
        <end position="823"/>
    </location>
</feature>
<dbReference type="Gene3D" id="3.40.50.720">
    <property type="entry name" value="NAD(P)-binding Rossmann-like Domain"/>
    <property type="match status" value="1"/>
</dbReference>
<feature type="transmembrane region" description="Helical" evidence="9">
    <location>
        <begin position="913"/>
        <end position="935"/>
    </location>
</feature>
<feature type="transmembrane region" description="Helical" evidence="9">
    <location>
        <begin position="689"/>
        <end position="712"/>
    </location>
</feature>
<evidence type="ECO:0000313" key="11">
    <source>
        <dbReference type="EMBL" id="KAJ1645267.1"/>
    </source>
</evidence>
<dbReference type="InterPro" id="IPR013525">
    <property type="entry name" value="ABC2_TM"/>
</dbReference>
<dbReference type="InterPro" id="IPR041694">
    <property type="entry name" value="ADH_N_2"/>
</dbReference>
<dbReference type="GO" id="GO:0140359">
    <property type="term" value="F:ABC-type transporter activity"/>
    <property type="evidence" value="ECO:0007669"/>
    <property type="project" value="InterPro"/>
</dbReference>
<dbReference type="GO" id="GO:0016491">
    <property type="term" value="F:oxidoreductase activity"/>
    <property type="evidence" value="ECO:0007669"/>
    <property type="project" value="UniProtKB-KW"/>
</dbReference>
<feature type="transmembrane region" description="Helical" evidence="9">
    <location>
        <begin position="832"/>
        <end position="851"/>
    </location>
</feature>
<dbReference type="Pfam" id="PF00107">
    <property type="entry name" value="ADH_zinc_N"/>
    <property type="match status" value="1"/>
</dbReference>
<comment type="caution">
    <text evidence="11">The sequence shown here is derived from an EMBL/GenBank/DDBJ whole genome shotgun (WGS) entry which is preliminary data.</text>
</comment>
<feature type="domain" description="ABC transporter" evidence="10">
    <location>
        <begin position="318"/>
        <end position="563"/>
    </location>
</feature>
<keyword evidence="6 9" id="KW-1133">Transmembrane helix</keyword>
<dbReference type="Pfam" id="PF01061">
    <property type="entry name" value="ABC2_membrane"/>
    <property type="match status" value="1"/>
</dbReference>
<keyword evidence="5" id="KW-0067">ATP-binding</keyword>
<dbReference type="FunFam" id="3.40.50.720:FF:000121">
    <property type="entry name" value="Prostaglandin reductase 2"/>
    <property type="match status" value="1"/>
</dbReference>
<evidence type="ECO:0000256" key="1">
    <source>
        <dbReference type="ARBA" id="ARBA00004141"/>
    </source>
</evidence>
<dbReference type="InterPro" id="IPR013149">
    <property type="entry name" value="ADH-like_C"/>
</dbReference>
<dbReference type="InterPro" id="IPR020843">
    <property type="entry name" value="ER"/>
</dbReference>
<evidence type="ECO:0000259" key="10">
    <source>
        <dbReference type="PROSITE" id="PS50893"/>
    </source>
</evidence>
<keyword evidence="8 9" id="KW-0472">Membrane</keyword>
<gene>
    <name evidence="11" type="ORF">LPJ64_003137</name>
</gene>
<dbReference type="InterPro" id="IPR003593">
    <property type="entry name" value="AAA+_ATPase"/>
</dbReference>
<dbReference type="InterPro" id="IPR017871">
    <property type="entry name" value="ABC_transporter-like_CS"/>
</dbReference>
<protein>
    <recommendedName>
        <fullName evidence="10">ABC transporter domain-containing protein</fullName>
    </recommendedName>
</protein>